<dbReference type="Proteomes" id="UP000724874">
    <property type="component" value="Unassembled WGS sequence"/>
</dbReference>
<name>A0A9P5NIG2_GYMJU</name>
<protein>
    <submittedName>
        <fullName evidence="1">Uncharacterized protein</fullName>
    </submittedName>
</protein>
<proteinExistence type="predicted"/>
<dbReference type="AlphaFoldDB" id="A0A9P5NIG2"/>
<keyword evidence="2" id="KW-1185">Reference proteome</keyword>
<sequence>MLRSLKNALFALLEDSTITTEELVTCVNHCTEGADDMIGTFMMQLCEGSRETAYPRQSGFRITQEKLRAFDRRDCLYRFR</sequence>
<organism evidence="1 2">
    <name type="scientific">Gymnopilus junonius</name>
    <name type="common">Spectacular rustgill mushroom</name>
    <name type="synonym">Gymnopilus spectabilis subsp. junonius</name>
    <dbReference type="NCBI Taxonomy" id="109634"/>
    <lineage>
        <taxon>Eukaryota</taxon>
        <taxon>Fungi</taxon>
        <taxon>Dikarya</taxon>
        <taxon>Basidiomycota</taxon>
        <taxon>Agaricomycotina</taxon>
        <taxon>Agaricomycetes</taxon>
        <taxon>Agaricomycetidae</taxon>
        <taxon>Agaricales</taxon>
        <taxon>Agaricineae</taxon>
        <taxon>Hymenogastraceae</taxon>
        <taxon>Gymnopilus</taxon>
    </lineage>
</organism>
<gene>
    <name evidence="1" type="ORF">CPB84DRAFT_1787162</name>
</gene>
<evidence type="ECO:0000313" key="2">
    <source>
        <dbReference type="Proteomes" id="UP000724874"/>
    </source>
</evidence>
<accession>A0A9P5NIG2</accession>
<dbReference type="EMBL" id="JADNYJ010000092">
    <property type="protein sequence ID" value="KAF8887033.1"/>
    <property type="molecule type" value="Genomic_DNA"/>
</dbReference>
<evidence type="ECO:0000313" key="1">
    <source>
        <dbReference type="EMBL" id="KAF8887033.1"/>
    </source>
</evidence>
<comment type="caution">
    <text evidence="1">The sequence shown here is derived from an EMBL/GenBank/DDBJ whole genome shotgun (WGS) entry which is preliminary data.</text>
</comment>
<reference evidence="1" key="1">
    <citation type="submission" date="2020-11" db="EMBL/GenBank/DDBJ databases">
        <authorList>
            <consortium name="DOE Joint Genome Institute"/>
            <person name="Ahrendt S."/>
            <person name="Riley R."/>
            <person name="Andreopoulos W."/>
            <person name="LaButti K."/>
            <person name="Pangilinan J."/>
            <person name="Ruiz-duenas F.J."/>
            <person name="Barrasa J.M."/>
            <person name="Sanchez-Garcia M."/>
            <person name="Camarero S."/>
            <person name="Miyauchi S."/>
            <person name="Serrano A."/>
            <person name="Linde D."/>
            <person name="Babiker R."/>
            <person name="Drula E."/>
            <person name="Ayuso-Fernandez I."/>
            <person name="Pacheco R."/>
            <person name="Padilla G."/>
            <person name="Ferreira P."/>
            <person name="Barriuso J."/>
            <person name="Kellner H."/>
            <person name="Castanera R."/>
            <person name="Alfaro M."/>
            <person name="Ramirez L."/>
            <person name="Pisabarro A.G."/>
            <person name="Kuo A."/>
            <person name="Tritt A."/>
            <person name="Lipzen A."/>
            <person name="He G."/>
            <person name="Yan M."/>
            <person name="Ng V."/>
            <person name="Cullen D."/>
            <person name="Martin F."/>
            <person name="Rosso M.-N."/>
            <person name="Henrissat B."/>
            <person name="Hibbett D."/>
            <person name="Martinez A.T."/>
            <person name="Grigoriev I.V."/>
        </authorList>
    </citation>
    <scope>NUCLEOTIDE SEQUENCE</scope>
    <source>
        <strain evidence="1">AH 44721</strain>
    </source>
</reference>